<name>A0A646HK06_9BACT</name>
<dbReference type="RefSeq" id="WP_153113748.1">
    <property type="nucleotide sequence ID" value="NZ_VZAS01000143.1"/>
</dbReference>
<comment type="caution">
    <text evidence="1">The sequence shown here is derived from an EMBL/GenBank/DDBJ whole genome shotgun (WGS) entry which is preliminary data.</text>
</comment>
<dbReference type="EMBL" id="VZBQ01000052">
    <property type="protein sequence ID" value="MQN89153.1"/>
    <property type="molecule type" value="Genomic_DNA"/>
</dbReference>
<proteinExistence type="predicted"/>
<protein>
    <submittedName>
        <fullName evidence="1">Uncharacterized protein</fullName>
    </submittedName>
</protein>
<sequence>MKKFIYLMAMVCTLGFFTACSSDDDDPTVWDTFKAGTYNVWGQELDTEDGEVDYNFMDFDMNIEKAGDQTAKVTLTDKSGKVTVNVPEATIIAQDGYTLRGQGTATINDNVTKATENTNTMTVDFTAKLSADYKNISVELKTADGTFNAGNSTEKPAVSKLLATWNLEPVTMYDDKGNQTDNPDDASAWKGSFKMNWETAADCPPIMGFIPAATAPQMAESIVNQLLPTLLKSVTFTADGKIIAQYAEAKLSETDTEAPATPNWQIAEGYATYKIVDENQIIVFLNNEKIAGTITDPAKQAAIGAVLEAFKDGVPVNVRFNDNNTAFFYLNQDFATKLASNPVLVKMVESLGYDDLNGFAGMVKAIVKQLPELMGKTTKFEAGLELMK</sequence>
<reference evidence="2" key="1">
    <citation type="submission" date="2019-09" db="EMBL/GenBank/DDBJ databases">
        <title>Distinct polysaccharide growth profiles of human intestinal Prevotella copri isolates.</title>
        <authorList>
            <person name="Fehlner-Peach H."/>
            <person name="Magnabosco C."/>
            <person name="Raghavan V."/>
            <person name="Scher J.U."/>
            <person name="Tett A."/>
            <person name="Cox L.M."/>
            <person name="Gottsegen C."/>
            <person name="Watters A."/>
            <person name="Wiltshire- Gordon J.D."/>
            <person name="Segata N."/>
            <person name="Bonneau R."/>
            <person name="Littman D.R."/>
        </authorList>
    </citation>
    <scope>NUCLEOTIDE SEQUENCE [LARGE SCALE GENOMIC DNA]</scope>
    <source>
        <strain evidence="2">iP54</strain>
    </source>
</reference>
<evidence type="ECO:0000313" key="1">
    <source>
        <dbReference type="EMBL" id="MQN89153.1"/>
    </source>
</evidence>
<dbReference type="AlphaFoldDB" id="A0A646HK06"/>
<dbReference type="Proteomes" id="UP000420635">
    <property type="component" value="Unassembled WGS sequence"/>
</dbReference>
<accession>A0A646HK06</accession>
<dbReference type="PROSITE" id="PS51257">
    <property type="entry name" value="PROKAR_LIPOPROTEIN"/>
    <property type="match status" value="1"/>
</dbReference>
<evidence type="ECO:0000313" key="2">
    <source>
        <dbReference type="Proteomes" id="UP000420635"/>
    </source>
</evidence>
<organism evidence="1 2">
    <name type="scientific">Segatella copri</name>
    <dbReference type="NCBI Taxonomy" id="165179"/>
    <lineage>
        <taxon>Bacteria</taxon>
        <taxon>Pseudomonadati</taxon>
        <taxon>Bacteroidota</taxon>
        <taxon>Bacteroidia</taxon>
        <taxon>Bacteroidales</taxon>
        <taxon>Prevotellaceae</taxon>
        <taxon>Segatella</taxon>
    </lineage>
</organism>
<gene>
    <name evidence="1" type="ORF">F7D59_04595</name>
</gene>